<protein>
    <submittedName>
        <fullName evidence="1">Uncharacterized protein</fullName>
    </submittedName>
</protein>
<name>A0A1I6JLV6_9FIRM</name>
<evidence type="ECO:0000313" key="1">
    <source>
        <dbReference type="EMBL" id="SFR79540.1"/>
    </source>
</evidence>
<evidence type="ECO:0000313" key="2">
    <source>
        <dbReference type="Proteomes" id="UP000214760"/>
    </source>
</evidence>
<dbReference type="Proteomes" id="UP000214760">
    <property type="component" value="Unassembled WGS sequence"/>
</dbReference>
<sequence>MAYPNSGVAIEKPEALDKLLKYARILSEDFLHARTDFLLLTGK</sequence>
<dbReference type="EMBL" id="FOZC01000008">
    <property type="protein sequence ID" value="SFR79540.1"/>
    <property type="molecule type" value="Genomic_DNA"/>
</dbReference>
<reference evidence="1 2" key="1">
    <citation type="submission" date="2016-10" db="EMBL/GenBank/DDBJ databases">
        <authorList>
            <person name="de Groot N.N."/>
        </authorList>
    </citation>
    <scope>NUCLEOTIDE SEQUENCE [LARGE SCALE GENOMIC DNA]</scope>
    <source>
        <strain evidence="1 2">F</strain>
    </source>
</reference>
<gene>
    <name evidence="1" type="ORF">SAMN02910262_01634</name>
</gene>
<accession>A0A1I6JLV6</accession>
<dbReference type="AlphaFoldDB" id="A0A1I6JLV6"/>
<organism evidence="1 2">
    <name type="scientific">[Clostridium] aminophilum</name>
    <dbReference type="NCBI Taxonomy" id="1526"/>
    <lineage>
        <taxon>Bacteria</taxon>
        <taxon>Bacillati</taxon>
        <taxon>Bacillota</taxon>
        <taxon>Clostridia</taxon>
        <taxon>Lachnospirales</taxon>
        <taxon>Lachnospiraceae</taxon>
    </lineage>
</organism>
<proteinExistence type="predicted"/>